<proteinExistence type="predicted"/>
<accession>A0ACA9L543</accession>
<evidence type="ECO:0000313" key="1">
    <source>
        <dbReference type="EMBL" id="CAG8507884.1"/>
    </source>
</evidence>
<protein>
    <submittedName>
        <fullName evidence="1">2273_t:CDS:1</fullName>
    </submittedName>
</protein>
<sequence>MGTTMKDCNYDLLRVVFVLSFESIKLIVTLWKQCGLYETNPNTVQMNAAFCVDNNATKFKVS</sequence>
<dbReference type="EMBL" id="CAJVPU010002807">
    <property type="protein sequence ID" value="CAG8507884.1"/>
    <property type="molecule type" value="Genomic_DNA"/>
</dbReference>
<comment type="caution">
    <text evidence="1">The sequence shown here is derived from an EMBL/GenBank/DDBJ whole genome shotgun (WGS) entry which is preliminary data.</text>
</comment>
<organism evidence="1 2">
    <name type="scientific">Dentiscutata heterogama</name>
    <dbReference type="NCBI Taxonomy" id="1316150"/>
    <lineage>
        <taxon>Eukaryota</taxon>
        <taxon>Fungi</taxon>
        <taxon>Fungi incertae sedis</taxon>
        <taxon>Mucoromycota</taxon>
        <taxon>Glomeromycotina</taxon>
        <taxon>Glomeromycetes</taxon>
        <taxon>Diversisporales</taxon>
        <taxon>Gigasporaceae</taxon>
        <taxon>Dentiscutata</taxon>
    </lineage>
</organism>
<dbReference type="Proteomes" id="UP000789702">
    <property type="component" value="Unassembled WGS sequence"/>
</dbReference>
<reference evidence="1" key="1">
    <citation type="submission" date="2021-06" db="EMBL/GenBank/DDBJ databases">
        <authorList>
            <person name="Kallberg Y."/>
            <person name="Tangrot J."/>
            <person name="Rosling A."/>
        </authorList>
    </citation>
    <scope>NUCLEOTIDE SEQUENCE</scope>
    <source>
        <strain evidence="1">IL203A</strain>
    </source>
</reference>
<keyword evidence="2" id="KW-1185">Reference proteome</keyword>
<gene>
    <name evidence="1" type="ORF">DHETER_LOCUS3315</name>
</gene>
<name>A0ACA9L543_9GLOM</name>
<evidence type="ECO:0000313" key="2">
    <source>
        <dbReference type="Proteomes" id="UP000789702"/>
    </source>
</evidence>